<reference evidence="3 4" key="1">
    <citation type="journal article" date="2015" name="Fungal Genet. Biol.">
        <title>Evolution of novel wood decay mechanisms in Agaricales revealed by the genome sequences of Fistulina hepatica and Cylindrobasidium torrendii.</title>
        <authorList>
            <person name="Floudas D."/>
            <person name="Held B.W."/>
            <person name="Riley R."/>
            <person name="Nagy L.G."/>
            <person name="Koehler G."/>
            <person name="Ransdell A.S."/>
            <person name="Younus H."/>
            <person name="Chow J."/>
            <person name="Chiniquy J."/>
            <person name="Lipzen A."/>
            <person name="Tritt A."/>
            <person name="Sun H."/>
            <person name="Haridas S."/>
            <person name="LaButti K."/>
            <person name="Ohm R.A."/>
            <person name="Kues U."/>
            <person name="Blanchette R.A."/>
            <person name="Grigoriev I.V."/>
            <person name="Minto R.E."/>
            <person name="Hibbett D.S."/>
        </authorList>
    </citation>
    <scope>NUCLEOTIDE SEQUENCE [LARGE SCALE GENOMIC DNA]</scope>
    <source>
        <strain evidence="3 4">FP15055 ss-10</strain>
    </source>
</reference>
<keyword evidence="1" id="KW-0812">Transmembrane</keyword>
<dbReference type="AlphaFoldDB" id="A0A0D7ASJ5"/>
<name>A0A0D7ASJ5_9AGAR</name>
<keyword evidence="1" id="KW-1133">Transmembrane helix</keyword>
<gene>
    <name evidence="3" type="ORF">CYLTODRAFT_482795</name>
</gene>
<evidence type="ECO:0000259" key="2">
    <source>
        <dbReference type="Pfam" id="PF18803"/>
    </source>
</evidence>
<dbReference type="OrthoDB" id="2804062at2759"/>
<dbReference type="Proteomes" id="UP000054007">
    <property type="component" value="Unassembled WGS sequence"/>
</dbReference>
<feature type="non-terminal residue" evidence="3">
    <location>
        <position position="557"/>
    </location>
</feature>
<feature type="transmembrane region" description="Helical" evidence="1">
    <location>
        <begin position="539"/>
        <end position="556"/>
    </location>
</feature>
<evidence type="ECO:0000313" key="3">
    <source>
        <dbReference type="EMBL" id="KIY60804.1"/>
    </source>
</evidence>
<keyword evidence="1" id="KW-0472">Membrane</keyword>
<sequence>MYELDGLNADAVCGTCAIKRIERAAIVSRIRATVLAAVKAALNLDELPAELDTALAGLEESSPSPSGSDSTQRLFRCESCGPFLECEGCCLKRHSQSPLHCIQEWTGNSWTRTSLFDMGLEVQLLHSGRVCPRQSGYTNMIVLHTNGIHRQCMRSGWYPSSWTAPETVATFRCLRRFCLLNVVGNVNVRDFVTTLERTTNPWAIAWLPDRYKNFGYMSRQFLYLLRIKRSGVVHIPQPIATAAQGSLAVKCWACPRPGFNLPEDWENVQDNVRFKYNLFLGLDANFRLENKLRRKAENKDYSVLGDGLGVFARLYGPDGYEEHVKKYVSEQDVSQCAAFAALMQRDTRFSRGLRATGVGACSCTRHENVRHNGLVDLLKGERYSSMDFIWWSAIVGEEVQKIMASYDIGCQWKIHLQERLKGMPEPLRGRLASAIEIIVSLPVWHAGGHEHGCEAAETLRNKQGAGMTDGEAVERIWALANQIAYATREMQADTRHAALEDHFDRHNFEMNLRLVVLLHKRLLVARGVLAVIRRLQSLALARVMYALFLALAYLVAV</sequence>
<dbReference type="InterPro" id="IPR041457">
    <property type="entry name" value="CxC2_KDZ-assoc"/>
</dbReference>
<dbReference type="STRING" id="1314674.A0A0D7ASJ5"/>
<dbReference type="EMBL" id="KN881242">
    <property type="protein sequence ID" value="KIY60804.1"/>
    <property type="molecule type" value="Genomic_DNA"/>
</dbReference>
<accession>A0A0D7ASJ5</accession>
<evidence type="ECO:0000313" key="4">
    <source>
        <dbReference type="Proteomes" id="UP000054007"/>
    </source>
</evidence>
<feature type="domain" description="CxC2-like cysteine cluster KDZ transposase-associated" evidence="2">
    <location>
        <begin position="116"/>
        <end position="200"/>
    </location>
</feature>
<proteinExistence type="predicted"/>
<dbReference type="Pfam" id="PF18758">
    <property type="entry name" value="KDZ"/>
    <property type="match status" value="1"/>
</dbReference>
<dbReference type="InterPro" id="IPR040521">
    <property type="entry name" value="KDZ"/>
</dbReference>
<evidence type="ECO:0000256" key="1">
    <source>
        <dbReference type="SAM" id="Phobius"/>
    </source>
</evidence>
<keyword evidence="4" id="KW-1185">Reference proteome</keyword>
<protein>
    <recommendedName>
        <fullName evidence="2">CxC2-like cysteine cluster KDZ transposase-associated domain-containing protein</fullName>
    </recommendedName>
</protein>
<organism evidence="3 4">
    <name type="scientific">Cylindrobasidium torrendii FP15055 ss-10</name>
    <dbReference type="NCBI Taxonomy" id="1314674"/>
    <lineage>
        <taxon>Eukaryota</taxon>
        <taxon>Fungi</taxon>
        <taxon>Dikarya</taxon>
        <taxon>Basidiomycota</taxon>
        <taxon>Agaricomycotina</taxon>
        <taxon>Agaricomycetes</taxon>
        <taxon>Agaricomycetidae</taxon>
        <taxon>Agaricales</taxon>
        <taxon>Marasmiineae</taxon>
        <taxon>Physalacriaceae</taxon>
        <taxon>Cylindrobasidium</taxon>
    </lineage>
</organism>
<dbReference type="Pfam" id="PF18803">
    <property type="entry name" value="CxC2"/>
    <property type="match status" value="1"/>
</dbReference>